<dbReference type="PANTHER" id="PTHR14089">
    <property type="entry name" value="PRE-MRNA-SPLICING FACTOR RBM22"/>
    <property type="match status" value="1"/>
</dbReference>
<evidence type="ECO:0000313" key="4">
    <source>
        <dbReference type="Proteomes" id="UP001642406"/>
    </source>
</evidence>
<dbReference type="PANTHER" id="PTHR14089:SF6">
    <property type="entry name" value="PRE-MRNA-SPLICING FACTOR RBM22"/>
    <property type="match status" value="1"/>
</dbReference>
<gene>
    <name evidence="3" type="primary">SLT11</name>
    <name evidence="3" type="ORF">SBRCBS47491_001974</name>
</gene>
<keyword evidence="4" id="KW-1185">Reference proteome</keyword>
<feature type="non-terminal residue" evidence="3">
    <location>
        <position position="176"/>
    </location>
</feature>
<dbReference type="Proteomes" id="UP001642406">
    <property type="component" value="Unassembled WGS sequence"/>
</dbReference>
<evidence type="ECO:0000256" key="2">
    <source>
        <dbReference type="SAM" id="MobiDB-lite"/>
    </source>
</evidence>
<evidence type="ECO:0000313" key="3">
    <source>
        <dbReference type="EMBL" id="CAK7213934.1"/>
    </source>
</evidence>
<organism evidence="3 4">
    <name type="scientific">Sporothrix bragantina</name>
    <dbReference type="NCBI Taxonomy" id="671064"/>
    <lineage>
        <taxon>Eukaryota</taxon>
        <taxon>Fungi</taxon>
        <taxon>Dikarya</taxon>
        <taxon>Ascomycota</taxon>
        <taxon>Pezizomycotina</taxon>
        <taxon>Sordariomycetes</taxon>
        <taxon>Sordariomycetidae</taxon>
        <taxon>Ophiostomatales</taxon>
        <taxon>Ophiostomataceae</taxon>
        <taxon>Sporothrix</taxon>
    </lineage>
</organism>
<evidence type="ECO:0000256" key="1">
    <source>
        <dbReference type="ARBA" id="ARBA00022884"/>
    </source>
</evidence>
<feature type="compositionally biased region" description="Basic and acidic residues" evidence="2">
    <location>
        <begin position="165"/>
        <end position="176"/>
    </location>
</feature>
<keyword evidence="1" id="KW-0694">RNA-binding</keyword>
<proteinExistence type="predicted"/>
<comment type="caution">
    <text evidence="3">The sequence shown here is derived from an EMBL/GenBank/DDBJ whole genome shotgun (WGS) entry which is preliminary data.</text>
</comment>
<feature type="compositionally biased region" description="Polar residues" evidence="2">
    <location>
        <begin position="127"/>
        <end position="141"/>
    </location>
</feature>
<feature type="region of interest" description="Disordered" evidence="2">
    <location>
        <begin position="108"/>
        <end position="176"/>
    </location>
</feature>
<name>A0ABP0B308_9PEZI</name>
<dbReference type="EMBL" id="CAWUHC010000010">
    <property type="protein sequence ID" value="CAK7213934.1"/>
    <property type="molecule type" value="Genomic_DNA"/>
</dbReference>
<reference evidence="3 4" key="1">
    <citation type="submission" date="2024-01" db="EMBL/GenBank/DDBJ databases">
        <authorList>
            <person name="Allen C."/>
            <person name="Tagirdzhanova G."/>
        </authorList>
    </citation>
    <scope>NUCLEOTIDE SEQUENCE [LARGE SCALE GENOMIC DNA]</scope>
</reference>
<dbReference type="InterPro" id="IPR039171">
    <property type="entry name" value="Cwc2/Slt11"/>
</dbReference>
<accession>A0ABP0B308</accession>
<protein>
    <submittedName>
        <fullName evidence="3">Pre-mRNA-splicing factor slt11</fullName>
    </submittedName>
</protein>
<sequence length="176" mass="18940">MPPAQIKSDINRSGWEATDFPSVCENCLPENPYVRMLKEDYGAECKLSVRDAALKMVAPGPTSEINREYFAQNNSEAIEKGLIGTEEYEKTDDKARELLQRLAQSKPYFRKGRQVDEEGKPVANADHANTQKRLGASSSNGLRDPSATGGDAAVGAGLGGAGPIRTRDSRAARAAG</sequence>